<keyword evidence="1" id="KW-0472">Membrane</keyword>
<dbReference type="Proteomes" id="UP001237011">
    <property type="component" value="Chromosome"/>
</dbReference>
<keyword evidence="3" id="KW-1185">Reference proteome</keyword>
<keyword evidence="1" id="KW-1133">Transmembrane helix</keyword>
<dbReference type="EMBL" id="CP132191">
    <property type="protein sequence ID" value="WLP85826.1"/>
    <property type="molecule type" value="Genomic_DNA"/>
</dbReference>
<accession>A0ABY9HBH9</accession>
<gene>
    <name evidence="2" type="ORF">Q8852_01620</name>
</gene>
<evidence type="ECO:0000256" key="1">
    <source>
        <dbReference type="SAM" id="Phobius"/>
    </source>
</evidence>
<organism evidence="2 3">
    <name type="scientific">Mycoplasma seminis</name>
    <dbReference type="NCBI Taxonomy" id="512749"/>
    <lineage>
        <taxon>Bacteria</taxon>
        <taxon>Bacillati</taxon>
        <taxon>Mycoplasmatota</taxon>
        <taxon>Mollicutes</taxon>
        <taxon>Mycoplasmataceae</taxon>
        <taxon>Mycoplasma</taxon>
    </lineage>
</organism>
<evidence type="ECO:0000313" key="3">
    <source>
        <dbReference type="Proteomes" id="UP001237011"/>
    </source>
</evidence>
<keyword evidence="1" id="KW-0812">Transmembrane</keyword>
<proteinExistence type="predicted"/>
<feature type="transmembrane region" description="Helical" evidence="1">
    <location>
        <begin position="56"/>
        <end position="81"/>
    </location>
</feature>
<protein>
    <submittedName>
        <fullName evidence="2">Uncharacterized protein</fullName>
    </submittedName>
</protein>
<reference evidence="2" key="1">
    <citation type="submission" date="2023-08" db="EMBL/GenBank/DDBJ databases">
        <title>Complete genome sequence of Mycoplasma seminis 2200.</title>
        <authorList>
            <person name="Spergser J."/>
        </authorList>
    </citation>
    <scope>NUCLEOTIDE SEQUENCE [LARGE SCALE GENOMIC DNA]</scope>
    <source>
        <strain evidence="2">2200</strain>
    </source>
</reference>
<feature type="transmembrane region" description="Helical" evidence="1">
    <location>
        <begin position="12"/>
        <end position="36"/>
    </location>
</feature>
<evidence type="ECO:0000313" key="2">
    <source>
        <dbReference type="EMBL" id="WLP85826.1"/>
    </source>
</evidence>
<sequence>MKNYKRKVITWTVIAVLAFIAIIGLSVLISQIQPILDLNQRVILDSKIIDSYQYVKAYSIGGLAFACLLFVMGSIIAYSGIKSLNYVQMFY</sequence>
<dbReference type="RefSeq" id="WP_305938249.1">
    <property type="nucleotide sequence ID" value="NZ_CP132191.1"/>
</dbReference>
<name>A0ABY9HBH9_9MOLU</name>